<evidence type="ECO:0000313" key="1">
    <source>
        <dbReference type="EMBL" id="KAH6928462.1"/>
    </source>
</evidence>
<name>A0ACB7S5J1_HYAAI</name>
<sequence length="308" mass="32442">MGNFAAAAAAAAAGTTSSVMESPDGKQGSFKLRLSFNGKSKVEKKPVVNSKPGGGPVVPKSAGGEDTADVPKNGTIDDLLLASSIALDTDSTRVSLEEELGGGRASPSTRDAIQGMLSMSKSAFTFGPCDGGGPMGPTAQELLEGGPLSTGLALGLAGPRGRIGPTPMHKRSTAFGSAASRMRSGEEEDLEESLLKECHADDDYVYPGLEASDDELRVFKPRGRSKRDEAWNPKAKLAPNCPKPPRPTREGTQKKSPPKRSYHRKKSQTPSKVKEKDVEDFEPGPSTSSAASKKPSLPPDAFRREFAF</sequence>
<keyword evidence="2" id="KW-1185">Reference proteome</keyword>
<proteinExistence type="predicted"/>
<protein>
    <submittedName>
        <fullName evidence="1">Uncharacterized protein</fullName>
    </submittedName>
</protein>
<dbReference type="EMBL" id="CM023486">
    <property type="protein sequence ID" value="KAH6928462.1"/>
    <property type="molecule type" value="Genomic_DNA"/>
</dbReference>
<evidence type="ECO:0000313" key="2">
    <source>
        <dbReference type="Proteomes" id="UP000821845"/>
    </source>
</evidence>
<reference evidence="1" key="1">
    <citation type="submission" date="2020-05" db="EMBL/GenBank/DDBJ databases">
        <title>Large-scale comparative analyses of tick genomes elucidate their genetic diversity and vector capacities.</title>
        <authorList>
            <person name="Jia N."/>
            <person name="Wang J."/>
            <person name="Shi W."/>
            <person name="Du L."/>
            <person name="Sun Y."/>
            <person name="Zhan W."/>
            <person name="Jiang J."/>
            <person name="Wang Q."/>
            <person name="Zhang B."/>
            <person name="Ji P."/>
            <person name="Sakyi L.B."/>
            <person name="Cui X."/>
            <person name="Yuan T."/>
            <person name="Jiang B."/>
            <person name="Yang W."/>
            <person name="Lam T.T.-Y."/>
            <person name="Chang Q."/>
            <person name="Ding S."/>
            <person name="Wang X."/>
            <person name="Zhu J."/>
            <person name="Ruan X."/>
            <person name="Zhao L."/>
            <person name="Wei J."/>
            <person name="Que T."/>
            <person name="Du C."/>
            <person name="Cheng J."/>
            <person name="Dai P."/>
            <person name="Han X."/>
            <person name="Huang E."/>
            <person name="Gao Y."/>
            <person name="Liu J."/>
            <person name="Shao H."/>
            <person name="Ye R."/>
            <person name="Li L."/>
            <person name="Wei W."/>
            <person name="Wang X."/>
            <person name="Wang C."/>
            <person name="Yang T."/>
            <person name="Huo Q."/>
            <person name="Li W."/>
            <person name="Guo W."/>
            <person name="Chen H."/>
            <person name="Zhou L."/>
            <person name="Ni X."/>
            <person name="Tian J."/>
            <person name="Zhou Y."/>
            <person name="Sheng Y."/>
            <person name="Liu T."/>
            <person name="Pan Y."/>
            <person name="Xia L."/>
            <person name="Li J."/>
            <person name="Zhao F."/>
            <person name="Cao W."/>
        </authorList>
    </citation>
    <scope>NUCLEOTIDE SEQUENCE</scope>
    <source>
        <strain evidence="1">Hyas-2018</strain>
    </source>
</reference>
<dbReference type="Proteomes" id="UP000821845">
    <property type="component" value="Chromosome 6"/>
</dbReference>
<accession>A0ACB7S5J1</accession>
<comment type="caution">
    <text evidence="1">The sequence shown here is derived from an EMBL/GenBank/DDBJ whole genome shotgun (WGS) entry which is preliminary data.</text>
</comment>
<organism evidence="1 2">
    <name type="scientific">Hyalomma asiaticum</name>
    <name type="common">Tick</name>
    <dbReference type="NCBI Taxonomy" id="266040"/>
    <lineage>
        <taxon>Eukaryota</taxon>
        <taxon>Metazoa</taxon>
        <taxon>Ecdysozoa</taxon>
        <taxon>Arthropoda</taxon>
        <taxon>Chelicerata</taxon>
        <taxon>Arachnida</taxon>
        <taxon>Acari</taxon>
        <taxon>Parasitiformes</taxon>
        <taxon>Ixodida</taxon>
        <taxon>Ixodoidea</taxon>
        <taxon>Ixodidae</taxon>
        <taxon>Hyalomminae</taxon>
        <taxon>Hyalomma</taxon>
    </lineage>
</organism>
<gene>
    <name evidence="1" type="ORF">HPB50_016609</name>
</gene>